<evidence type="ECO:0000313" key="1">
    <source>
        <dbReference type="EMBL" id="PTQ26847.1"/>
    </source>
</evidence>
<dbReference type="EMBL" id="KZ772988">
    <property type="protein sequence ID" value="PTQ26847.1"/>
    <property type="molecule type" value="Genomic_DNA"/>
</dbReference>
<dbReference type="AlphaFoldDB" id="A0A2R6VZ05"/>
<accession>A0A2R6VZ05</accession>
<sequence length="83" mass="9566">MKNDEEFINARCGNNLFESGRNRMRAWKLVCACSCEQRASSSRNGVQLSREAGDVGHNLPQYQYHVPRPRLDQARSSFKTIFM</sequence>
<organism evidence="1 2">
    <name type="scientific">Marchantia polymorpha</name>
    <name type="common">Common liverwort</name>
    <name type="synonym">Marchantia aquatica</name>
    <dbReference type="NCBI Taxonomy" id="3197"/>
    <lineage>
        <taxon>Eukaryota</taxon>
        <taxon>Viridiplantae</taxon>
        <taxon>Streptophyta</taxon>
        <taxon>Embryophyta</taxon>
        <taxon>Marchantiophyta</taxon>
        <taxon>Marchantiopsida</taxon>
        <taxon>Marchantiidae</taxon>
        <taxon>Marchantiales</taxon>
        <taxon>Marchantiaceae</taxon>
        <taxon>Marchantia</taxon>
    </lineage>
</organism>
<keyword evidence="2" id="KW-1185">Reference proteome</keyword>
<evidence type="ECO:0000313" key="2">
    <source>
        <dbReference type="Proteomes" id="UP000244005"/>
    </source>
</evidence>
<gene>
    <name evidence="1" type="ORF">MARPO_0314s0001</name>
</gene>
<proteinExistence type="predicted"/>
<dbReference type="Proteomes" id="UP000244005">
    <property type="component" value="Unassembled WGS sequence"/>
</dbReference>
<reference evidence="2" key="1">
    <citation type="journal article" date="2017" name="Cell">
        <title>Insights into land plant evolution garnered from the Marchantia polymorpha genome.</title>
        <authorList>
            <person name="Bowman J.L."/>
            <person name="Kohchi T."/>
            <person name="Yamato K.T."/>
            <person name="Jenkins J."/>
            <person name="Shu S."/>
            <person name="Ishizaki K."/>
            <person name="Yamaoka S."/>
            <person name="Nishihama R."/>
            <person name="Nakamura Y."/>
            <person name="Berger F."/>
            <person name="Adam C."/>
            <person name="Aki S.S."/>
            <person name="Althoff F."/>
            <person name="Araki T."/>
            <person name="Arteaga-Vazquez M.A."/>
            <person name="Balasubrmanian S."/>
            <person name="Barry K."/>
            <person name="Bauer D."/>
            <person name="Boehm C.R."/>
            <person name="Briginshaw L."/>
            <person name="Caballero-Perez J."/>
            <person name="Catarino B."/>
            <person name="Chen F."/>
            <person name="Chiyoda S."/>
            <person name="Chovatia M."/>
            <person name="Davies K.M."/>
            <person name="Delmans M."/>
            <person name="Demura T."/>
            <person name="Dierschke T."/>
            <person name="Dolan L."/>
            <person name="Dorantes-Acosta A.E."/>
            <person name="Eklund D.M."/>
            <person name="Florent S.N."/>
            <person name="Flores-Sandoval E."/>
            <person name="Fujiyama A."/>
            <person name="Fukuzawa H."/>
            <person name="Galik B."/>
            <person name="Grimanelli D."/>
            <person name="Grimwood J."/>
            <person name="Grossniklaus U."/>
            <person name="Hamada T."/>
            <person name="Haseloff J."/>
            <person name="Hetherington A.J."/>
            <person name="Higo A."/>
            <person name="Hirakawa Y."/>
            <person name="Hundley H.N."/>
            <person name="Ikeda Y."/>
            <person name="Inoue K."/>
            <person name="Inoue S.I."/>
            <person name="Ishida S."/>
            <person name="Jia Q."/>
            <person name="Kakita M."/>
            <person name="Kanazawa T."/>
            <person name="Kawai Y."/>
            <person name="Kawashima T."/>
            <person name="Kennedy M."/>
            <person name="Kinose K."/>
            <person name="Kinoshita T."/>
            <person name="Kohara Y."/>
            <person name="Koide E."/>
            <person name="Komatsu K."/>
            <person name="Kopischke S."/>
            <person name="Kubo M."/>
            <person name="Kyozuka J."/>
            <person name="Lagercrantz U."/>
            <person name="Lin S.S."/>
            <person name="Lindquist E."/>
            <person name="Lipzen A.M."/>
            <person name="Lu C.W."/>
            <person name="De Luna E."/>
            <person name="Martienssen R.A."/>
            <person name="Minamino N."/>
            <person name="Mizutani M."/>
            <person name="Mizutani M."/>
            <person name="Mochizuki N."/>
            <person name="Monte I."/>
            <person name="Mosher R."/>
            <person name="Nagasaki H."/>
            <person name="Nakagami H."/>
            <person name="Naramoto S."/>
            <person name="Nishitani K."/>
            <person name="Ohtani M."/>
            <person name="Okamoto T."/>
            <person name="Okumura M."/>
            <person name="Phillips J."/>
            <person name="Pollak B."/>
            <person name="Reinders A."/>
            <person name="Rovekamp M."/>
            <person name="Sano R."/>
            <person name="Sawa S."/>
            <person name="Schmid M.W."/>
            <person name="Shirakawa M."/>
            <person name="Solano R."/>
            <person name="Spunde A."/>
            <person name="Suetsugu N."/>
            <person name="Sugano S."/>
            <person name="Sugiyama A."/>
            <person name="Sun R."/>
            <person name="Suzuki Y."/>
            <person name="Takenaka M."/>
            <person name="Takezawa D."/>
            <person name="Tomogane H."/>
            <person name="Tsuzuki M."/>
            <person name="Ueda T."/>
            <person name="Umeda M."/>
            <person name="Ward J.M."/>
            <person name="Watanabe Y."/>
            <person name="Yazaki K."/>
            <person name="Yokoyama R."/>
            <person name="Yoshitake Y."/>
            <person name="Yotsui I."/>
            <person name="Zachgo S."/>
            <person name="Schmutz J."/>
        </authorList>
    </citation>
    <scope>NUCLEOTIDE SEQUENCE [LARGE SCALE GENOMIC DNA]</scope>
    <source>
        <strain evidence="2">Tak-1</strain>
    </source>
</reference>
<protein>
    <submittedName>
        <fullName evidence="1">Uncharacterized protein</fullName>
    </submittedName>
</protein>
<name>A0A2R6VZ05_MARPO</name>